<evidence type="ECO:0000313" key="2">
    <source>
        <dbReference type="EMBL" id="CAH1731177.1"/>
    </source>
</evidence>
<keyword evidence="1" id="KW-0175">Coiled coil</keyword>
<proteinExistence type="predicted"/>
<evidence type="ECO:0000256" key="1">
    <source>
        <dbReference type="SAM" id="Coils"/>
    </source>
</evidence>
<dbReference type="EMBL" id="OU899036">
    <property type="protein sequence ID" value="CAH1731177.1"/>
    <property type="molecule type" value="Genomic_DNA"/>
</dbReference>
<dbReference type="AlphaFoldDB" id="A0A9P0J6Z0"/>
<dbReference type="Proteomes" id="UP001154329">
    <property type="component" value="Chromosome 3"/>
</dbReference>
<gene>
    <name evidence="2" type="ORF">APHIGO_LOCUS7947</name>
</gene>
<evidence type="ECO:0000313" key="3">
    <source>
        <dbReference type="Proteomes" id="UP001154329"/>
    </source>
</evidence>
<accession>A0A9P0J6Z0</accession>
<organism evidence="2 3">
    <name type="scientific">Aphis gossypii</name>
    <name type="common">Cotton aphid</name>
    <dbReference type="NCBI Taxonomy" id="80765"/>
    <lineage>
        <taxon>Eukaryota</taxon>
        <taxon>Metazoa</taxon>
        <taxon>Ecdysozoa</taxon>
        <taxon>Arthropoda</taxon>
        <taxon>Hexapoda</taxon>
        <taxon>Insecta</taxon>
        <taxon>Pterygota</taxon>
        <taxon>Neoptera</taxon>
        <taxon>Paraneoptera</taxon>
        <taxon>Hemiptera</taxon>
        <taxon>Sternorrhyncha</taxon>
        <taxon>Aphidomorpha</taxon>
        <taxon>Aphidoidea</taxon>
        <taxon>Aphididae</taxon>
        <taxon>Aphidini</taxon>
        <taxon>Aphis</taxon>
        <taxon>Aphis</taxon>
    </lineage>
</organism>
<sequence length="534" mass="62355">MSSLDNSAAAAIYDDCDNTTLAVENDYSGRPSCKNDQSSGKKKLTLTPELRQLSFDFLKTQCSYSDSRFIRLNGLQYLKNKEITLEENMELISENILVERKHFQDVVDSLLSQVVQLEEDIELKTIKIENLQLYNSEKLKIINSLTTALNETKWKRDMMQQFCEEHAPNILYKSMLLVSGILDKISIFKSNQDKLHSCLSNLEDNCPLVKAVKQLKSDCDKCISIIEKATIKELSYALMNENDFNNTIKHTIYNLQHFQFNVPLDCNSAVENIGLLKISQSSEHNLNDMISLWELVKELFQKHQYLTNKIISLNMQKIGLQLQLDEMENNKKELELKTLTEIEVVEKKEELLNQNESMIQQHWDEMDTSQEIVIQTQRAQDIDQELEDLQIEYHSYDKDNKQLKTDLYHLENELTEYQLKCKQLEIETKQIEIEKSELLEAYAKSWGHYNEKQKIKYTGRLIKDIDSITQEIKALELEFEKKVQNVTSSVRTPVFSKTQPKSEKTTRSYGVIDSHKRQNKSLFREGVVRNLRYQ</sequence>
<protein>
    <submittedName>
        <fullName evidence="2">Uncharacterized protein</fullName>
    </submittedName>
</protein>
<reference evidence="2" key="1">
    <citation type="submission" date="2022-02" db="EMBL/GenBank/DDBJ databases">
        <authorList>
            <person name="King R."/>
        </authorList>
    </citation>
    <scope>NUCLEOTIDE SEQUENCE</scope>
</reference>
<reference evidence="2" key="2">
    <citation type="submission" date="2022-10" db="EMBL/GenBank/DDBJ databases">
        <authorList>
            <consortium name="ENA_rothamsted_submissions"/>
            <consortium name="culmorum"/>
            <person name="King R."/>
        </authorList>
    </citation>
    <scope>NUCLEOTIDE SEQUENCE</scope>
</reference>
<feature type="coiled-coil region" evidence="1">
    <location>
        <begin position="310"/>
        <end position="337"/>
    </location>
</feature>
<feature type="coiled-coil region" evidence="1">
    <location>
        <begin position="372"/>
        <end position="441"/>
    </location>
</feature>
<name>A0A9P0J6Z0_APHGO</name>
<keyword evidence="3" id="KW-1185">Reference proteome</keyword>